<sequence>MFRLSADHTAGLLTLLRNTLGIPTQSQVSVEDRNDPPRIELFGPRGLRRFLRLQMLLTHTHSQERYAVHELLAADEAPSCPGDIPTHSDLGASEEDRLLENESPGKDIRCDSQGYWRGIVVRTIGANGHGKSLDERRGAGRVVIDAGPIEHRDPCIGYVIREIPYLPEPPALRGPIPVPRKLVILGDTFNSDALIPLIDPPSASDDAKFTEPMEVDMDIDVPPGDASVGIEDAVVTPDVRDLIANTPVSLLIHEATDAYIPRDIDPQEKTGRNRTSDSVMEKTRARGHSTPWMAGEFAQKIKAERLVLNHIGARFPAPRMPATRPWERFQLACIREIEKQARDAWKPPKMRPPSDVTAAYDYCRIVIPPNM</sequence>
<evidence type="ECO:0008006" key="4">
    <source>
        <dbReference type="Google" id="ProtNLM"/>
    </source>
</evidence>
<evidence type="ECO:0000313" key="3">
    <source>
        <dbReference type="Proteomes" id="UP000015241"/>
    </source>
</evidence>
<feature type="compositionally biased region" description="Basic and acidic residues" evidence="1">
    <location>
        <begin position="94"/>
        <end position="104"/>
    </location>
</feature>
<name>S8EYL6_FOMSC</name>
<evidence type="ECO:0000313" key="2">
    <source>
        <dbReference type="EMBL" id="EPS94655.1"/>
    </source>
</evidence>
<dbReference type="EMBL" id="KE504226">
    <property type="protein sequence ID" value="EPS94655.1"/>
    <property type="molecule type" value="Genomic_DNA"/>
</dbReference>
<dbReference type="InParanoid" id="S8EYL6"/>
<dbReference type="GO" id="GO:0005634">
    <property type="term" value="C:nucleus"/>
    <property type="evidence" value="ECO:0007669"/>
    <property type="project" value="TreeGrafter"/>
</dbReference>
<dbReference type="Proteomes" id="UP000015241">
    <property type="component" value="Unassembled WGS sequence"/>
</dbReference>
<dbReference type="AlphaFoldDB" id="S8EYL6"/>
<dbReference type="PANTHER" id="PTHR46018:SF2">
    <property type="entry name" value="ZINC PHOSPHODIESTERASE ELAC PROTEIN 1"/>
    <property type="match status" value="1"/>
</dbReference>
<dbReference type="PANTHER" id="PTHR46018">
    <property type="entry name" value="ZINC PHOSPHODIESTERASE ELAC PROTEIN 1"/>
    <property type="match status" value="1"/>
</dbReference>
<feature type="non-terminal residue" evidence="2">
    <location>
        <position position="371"/>
    </location>
</feature>
<dbReference type="eggNOG" id="KOG2121">
    <property type="taxonomic scope" value="Eukaryota"/>
</dbReference>
<feature type="compositionally biased region" description="Basic and acidic residues" evidence="1">
    <location>
        <begin position="264"/>
        <end position="284"/>
    </location>
</feature>
<proteinExistence type="predicted"/>
<dbReference type="STRING" id="743788.S8EYL6"/>
<keyword evidence="3" id="KW-1185">Reference proteome</keyword>
<dbReference type="OrthoDB" id="527344at2759"/>
<gene>
    <name evidence="2" type="ORF">FOMPIDRAFT_1169469</name>
</gene>
<accession>S8EYL6</accession>
<dbReference type="Gene3D" id="3.60.15.10">
    <property type="entry name" value="Ribonuclease Z/Hydroxyacylglutathione hydrolase-like"/>
    <property type="match status" value="1"/>
</dbReference>
<dbReference type="GO" id="GO:0042781">
    <property type="term" value="F:3'-tRNA processing endoribonuclease activity"/>
    <property type="evidence" value="ECO:0007669"/>
    <property type="project" value="TreeGrafter"/>
</dbReference>
<dbReference type="SUPFAM" id="SSF56281">
    <property type="entry name" value="Metallo-hydrolase/oxidoreductase"/>
    <property type="match status" value="1"/>
</dbReference>
<dbReference type="HOGENOM" id="CLU_031317_4_2_1"/>
<feature type="region of interest" description="Disordered" evidence="1">
    <location>
        <begin position="79"/>
        <end position="104"/>
    </location>
</feature>
<dbReference type="InterPro" id="IPR036866">
    <property type="entry name" value="RibonucZ/Hydroxyglut_hydro"/>
</dbReference>
<feature type="region of interest" description="Disordered" evidence="1">
    <location>
        <begin position="264"/>
        <end position="288"/>
    </location>
</feature>
<evidence type="ECO:0000256" key="1">
    <source>
        <dbReference type="SAM" id="MobiDB-lite"/>
    </source>
</evidence>
<organism evidence="2 3">
    <name type="scientific">Fomitopsis schrenkii</name>
    <name type="common">Brown rot fungus</name>
    <dbReference type="NCBI Taxonomy" id="2126942"/>
    <lineage>
        <taxon>Eukaryota</taxon>
        <taxon>Fungi</taxon>
        <taxon>Dikarya</taxon>
        <taxon>Basidiomycota</taxon>
        <taxon>Agaricomycotina</taxon>
        <taxon>Agaricomycetes</taxon>
        <taxon>Polyporales</taxon>
        <taxon>Fomitopsis</taxon>
    </lineage>
</organism>
<reference evidence="2 3" key="1">
    <citation type="journal article" date="2012" name="Science">
        <title>The Paleozoic origin of enzymatic lignin decomposition reconstructed from 31 fungal genomes.</title>
        <authorList>
            <person name="Floudas D."/>
            <person name="Binder M."/>
            <person name="Riley R."/>
            <person name="Barry K."/>
            <person name="Blanchette R.A."/>
            <person name="Henrissat B."/>
            <person name="Martinez A.T."/>
            <person name="Otillar R."/>
            <person name="Spatafora J.W."/>
            <person name="Yadav J.S."/>
            <person name="Aerts A."/>
            <person name="Benoit I."/>
            <person name="Boyd A."/>
            <person name="Carlson A."/>
            <person name="Copeland A."/>
            <person name="Coutinho P.M."/>
            <person name="de Vries R.P."/>
            <person name="Ferreira P."/>
            <person name="Findley K."/>
            <person name="Foster B."/>
            <person name="Gaskell J."/>
            <person name="Glotzer D."/>
            <person name="Gorecki P."/>
            <person name="Heitman J."/>
            <person name="Hesse C."/>
            <person name="Hori C."/>
            <person name="Igarashi K."/>
            <person name="Jurgens J.A."/>
            <person name="Kallen N."/>
            <person name="Kersten P."/>
            <person name="Kohler A."/>
            <person name="Kuees U."/>
            <person name="Kumar T.K.A."/>
            <person name="Kuo A."/>
            <person name="LaButti K."/>
            <person name="Larrondo L.F."/>
            <person name="Lindquist E."/>
            <person name="Ling A."/>
            <person name="Lombard V."/>
            <person name="Lucas S."/>
            <person name="Lundell T."/>
            <person name="Martin R."/>
            <person name="McLaughlin D.J."/>
            <person name="Morgenstern I."/>
            <person name="Morin E."/>
            <person name="Murat C."/>
            <person name="Nagy L.G."/>
            <person name="Nolan M."/>
            <person name="Ohm R.A."/>
            <person name="Patyshakuliyeva A."/>
            <person name="Rokas A."/>
            <person name="Ruiz-Duenas F.J."/>
            <person name="Sabat G."/>
            <person name="Salamov A."/>
            <person name="Samejima M."/>
            <person name="Schmutz J."/>
            <person name="Slot J.C."/>
            <person name="St John F."/>
            <person name="Stenlid J."/>
            <person name="Sun H."/>
            <person name="Sun S."/>
            <person name="Syed K."/>
            <person name="Tsang A."/>
            <person name="Wiebenga A."/>
            <person name="Young D."/>
            <person name="Pisabarro A."/>
            <person name="Eastwood D.C."/>
            <person name="Martin F."/>
            <person name="Cullen D."/>
            <person name="Grigoriev I.V."/>
            <person name="Hibbett D.S."/>
        </authorList>
    </citation>
    <scope>NUCLEOTIDE SEQUENCE</scope>
    <source>
        <strain evidence="3">FP-58527</strain>
    </source>
</reference>
<protein>
    <recommendedName>
        <fullName evidence="4">Metallo-beta-lactamase domain-containing protein</fullName>
    </recommendedName>
</protein>